<name>A0A4C1ZB99_EUMVA</name>
<dbReference type="Proteomes" id="UP000299102">
    <property type="component" value="Unassembled WGS sequence"/>
</dbReference>
<evidence type="ECO:0000313" key="3">
    <source>
        <dbReference type="Proteomes" id="UP000299102"/>
    </source>
</evidence>
<comment type="caution">
    <text evidence="2">The sequence shown here is derived from an EMBL/GenBank/DDBJ whole genome shotgun (WGS) entry which is preliminary data.</text>
</comment>
<proteinExistence type="predicted"/>
<dbReference type="AlphaFoldDB" id="A0A4C1ZB99"/>
<keyword evidence="1" id="KW-0812">Transmembrane</keyword>
<accession>A0A4C1ZB99</accession>
<evidence type="ECO:0000256" key="1">
    <source>
        <dbReference type="SAM" id="Phobius"/>
    </source>
</evidence>
<dbReference type="STRING" id="151549.A0A4C1ZB99"/>
<sequence>MAVVTIISGGLQALLALKNLEKKYTFFSCRQGLYYERLPSIFFGCMAFVAGMLVLTVPETINTRLPDTLEEAEGLSKSPKKVQQA</sequence>
<keyword evidence="1" id="KW-1133">Transmembrane helix</keyword>
<feature type="transmembrane region" description="Helical" evidence="1">
    <location>
        <begin position="40"/>
        <end position="57"/>
    </location>
</feature>
<keyword evidence="3" id="KW-1185">Reference proteome</keyword>
<keyword evidence="1" id="KW-0472">Membrane</keyword>
<gene>
    <name evidence="2" type="primary">slc22a6-a</name>
    <name evidence="2" type="ORF">EVAR_65684_1</name>
</gene>
<dbReference type="OrthoDB" id="2261376at2759"/>
<organism evidence="2 3">
    <name type="scientific">Eumeta variegata</name>
    <name type="common">Bagworm moth</name>
    <name type="synonym">Eumeta japonica</name>
    <dbReference type="NCBI Taxonomy" id="151549"/>
    <lineage>
        <taxon>Eukaryota</taxon>
        <taxon>Metazoa</taxon>
        <taxon>Ecdysozoa</taxon>
        <taxon>Arthropoda</taxon>
        <taxon>Hexapoda</taxon>
        <taxon>Insecta</taxon>
        <taxon>Pterygota</taxon>
        <taxon>Neoptera</taxon>
        <taxon>Endopterygota</taxon>
        <taxon>Lepidoptera</taxon>
        <taxon>Glossata</taxon>
        <taxon>Ditrysia</taxon>
        <taxon>Tineoidea</taxon>
        <taxon>Psychidae</taxon>
        <taxon>Oiketicinae</taxon>
        <taxon>Eumeta</taxon>
    </lineage>
</organism>
<dbReference type="EMBL" id="BGZK01001645">
    <property type="protein sequence ID" value="GBP83865.1"/>
    <property type="molecule type" value="Genomic_DNA"/>
</dbReference>
<evidence type="ECO:0000313" key="2">
    <source>
        <dbReference type="EMBL" id="GBP83865.1"/>
    </source>
</evidence>
<reference evidence="2 3" key="1">
    <citation type="journal article" date="2019" name="Commun. Biol.">
        <title>The bagworm genome reveals a unique fibroin gene that provides high tensile strength.</title>
        <authorList>
            <person name="Kono N."/>
            <person name="Nakamura H."/>
            <person name="Ohtoshi R."/>
            <person name="Tomita M."/>
            <person name="Numata K."/>
            <person name="Arakawa K."/>
        </authorList>
    </citation>
    <scope>NUCLEOTIDE SEQUENCE [LARGE SCALE GENOMIC DNA]</scope>
</reference>
<protein>
    <submittedName>
        <fullName evidence="2">Solute carrier family 22 member 6-A</fullName>
    </submittedName>
</protein>